<keyword evidence="2" id="KW-0238">DNA-binding</keyword>
<dbReference type="PROSITE" id="PS50995">
    <property type="entry name" value="HTH_MARR_2"/>
    <property type="match status" value="1"/>
</dbReference>
<gene>
    <name evidence="5" type="ORF">GCA01S_002_01090</name>
</gene>
<dbReference type="PANTHER" id="PTHR42756">
    <property type="entry name" value="TRANSCRIPTIONAL REGULATOR, MARR"/>
    <property type="match status" value="1"/>
</dbReference>
<evidence type="ECO:0000313" key="5">
    <source>
        <dbReference type="EMBL" id="GAJ38321.1"/>
    </source>
</evidence>
<dbReference type="GO" id="GO:0003677">
    <property type="term" value="F:DNA binding"/>
    <property type="evidence" value="ECO:0007669"/>
    <property type="project" value="UniProtKB-KW"/>
</dbReference>
<dbReference type="GeneID" id="301193705"/>
<dbReference type="GO" id="GO:0003700">
    <property type="term" value="F:DNA-binding transcription factor activity"/>
    <property type="evidence" value="ECO:0007669"/>
    <property type="project" value="InterPro"/>
</dbReference>
<dbReference type="InterPro" id="IPR000835">
    <property type="entry name" value="HTH_MarR-typ"/>
</dbReference>
<keyword evidence="1" id="KW-0805">Transcription regulation</keyword>
<accession>A0A023DBI5</accession>
<dbReference type="InterPro" id="IPR036390">
    <property type="entry name" value="WH_DNA-bd_sf"/>
</dbReference>
<comment type="caution">
    <text evidence="5">The sequence shown here is derived from an EMBL/GenBank/DDBJ whole genome shotgun (WGS) entry which is preliminary data.</text>
</comment>
<dbReference type="EMBL" id="BAWO01000002">
    <property type="protein sequence ID" value="GAJ38321.1"/>
    <property type="molecule type" value="Genomic_DNA"/>
</dbReference>
<dbReference type="Gene3D" id="1.10.10.10">
    <property type="entry name" value="Winged helix-like DNA-binding domain superfamily/Winged helix DNA-binding domain"/>
    <property type="match status" value="1"/>
</dbReference>
<dbReference type="SUPFAM" id="SSF46785">
    <property type="entry name" value="Winged helix' DNA-binding domain"/>
    <property type="match status" value="1"/>
</dbReference>
<dbReference type="Pfam" id="PF01047">
    <property type="entry name" value="MarR"/>
    <property type="match status" value="1"/>
</dbReference>
<proteinExistence type="predicted"/>
<dbReference type="PANTHER" id="PTHR42756:SF1">
    <property type="entry name" value="TRANSCRIPTIONAL REPRESSOR OF EMRAB OPERON"/>
    <property type="match status" value="1"/>
</dbReference>
<evidence type="ECO:0000259" key="4">
    <source>
        <dbReference type="PROSITE" id="PS50995"/>
    </source>
</evidence>
<organism evidence="5 6">
    <name type="scientific">Parageobacillus caldoxylosilyticus NBRC 107762</name>
    <dbReference type="NCBI Taxonomy" id="1220594"/>
    <lineage>
        <taxon>Bacteria</taxon>
        <taxon>Bacillati</taxon>
        <taxon>Bacillota</taxon>
        <taxon>Bacilli</taxon>
        <taxon>Bacillales</taxon>
        <taxon>Anoxybacillaceae</taxon>
        <taxon>Saccharococcus</taxon>
    </lineage>
</organism>
<dbReference type="SMART" id="SM00347">
    <property type="entry name" value="HTH_MARR"/>
    <property type="match status" value="1"/>
</dbReference>
<dbReference type="Proteomes" id="UP000023561">
    <property type="component" value="Unassembled WGS sequence"/>
</dbReference>
<dbReference type="OrthoDB" id="3254893at2"/>
<dbReference type="PRINTS" id="PR00598">
    <property type="entry name" value="HTHMARR"/>
</dbReference>
<evidence type="ECO:0000256" key="2">
    <source>
        <dbReference type="ARBA" id="ARBA00023125"/>
    </source>
</evidence>
<dbReference type="RefSeq" id="WP_017435427.1">
    <property type="nucleotide sequence ID" value="NZ_BAWO01000002.1"/>
</dbReference>
<reference evidence="5 6" key="1">
    <citation type="submission" date="2014-04" db="EMBL/GenBank/DDBJ databases">
        <title>Whole genome shotgun sequence of Geobacillus caldoxylosilyticus NBRC 107762.</title>
        <authorList>
            <person name="Hosoyama A."/>
            <person name="Hosoyama Y."/>
            <person name="Katano-Makiyama Y."/>
            <person name="Tsuchikane K."/>
            <person name="Ohji S."/>
            <person name="Ichikawa N."/>
            <person name="Yamazoe A."/>
            <person name="Fujita N."/>
        </authorList>
    </citation>
    <scope>NUCLEOTIDE SEQUENCE [LARGE SCALE GENOMIC DNA]</scope>
    <source>
        <strain evidence="5 6">NBRC 107762</strain>
    </source>
</reference>
<dbReference type="AlphaFoldDB" id="A0A023DBI5"/>
<evidence type="ECO:0000256" key="3">
    <source>
        <dbReference type="ARBA" id="ARBA00023163"/>
    </source>
</evidence>
<keyword evidence="6" id="KW-1185">Reference proteome</keyword>
<evidence type="ECO:0000313" key="6">
    <source>
        <dbReference type="Proteomes" id="UP000023561"/>
    </source>
</evidence>
<feature type="domain" description="HTH marR-type" evidence="4">
    <location>
        <begin position="7"/>
        <end position="141"/>
    </location>
</feature>
<name>A0A023DBI5_9BACL</name>
<protein>
    <submittedName>
        <fullName evidence="5">Putative MarR family transcriptional regulator</fullName>
    </submittedName>
</protein>
<evidence type="ECO:0000256" key="1">
    <source>
        <dbReference type="ARBA" id="ARBA00023015"/>
    </source>
</evidence>
<keyword evidence="3" id="KW-0804">Transcription</keyword>
<dbReference type="InterPro" id="IPR036388">
    <property type="entry name" value="WH-like_DNA-bd_sf"/>
</dbReference>
<sequence>MQKRNIDDLIERYLSVSFMVMKKAAALVKCELDEDMTNDQYYLLRCIKKKAKCTSTELASLFGVNKSAITAMTNRLVEKGLLQRTRDQNDRRVVYLTLTERGDKWITETEEKIHKLVESFITKFSEEEIEAFIQTYEKLVRIFQEMEGTS</sequence>